<dbReference type="Proteomes" id="UP000189739">
    <property type="component" value="Unassembled WGS sequence"/>
</dbReference>
<evidence type="ECO:0000313" key="1">
    <source>
        <dbReference type="EMBL" id="OOQ61510.1"/>
    </source>
</evidence>
<dbReference type="AlphaFoldDB" id="A0A1S9PKN4"/>
<evidence type="ECO:0000313" key="2">
    <source>
        <dbReference type="Proteomes" id="UP000189739"/>
    </source>
</evidence>
<keyword evidence="2" id="KW-1185">Reference proteome</keyword>
<proteinExistence type="predicted"/>
<dbReference type="STRING" id="1792845.BC343_00050"/>
<reference evidence="1 2" key="1">
    <citation type="submission" date="2016-07" db="EMBL/GenBank/DDBJ databases">
        <title>Genomic analysis of zinc-resistant bacterium Mucilaginibacter pedocola TBZ30.</title>
        <authorList>
            <person name="Huang J."/>
            <person name="Tang J."/>
        </authorList>
    </citation>
    <scope>NUCLEOTIDE SEQUENCE [LARGE SCALE GENOMIC DNA]</scope>
    <source>
        <strain evidence="1 2">TBZ30</strain>
    </source>
</reference>
<organism evidence="1 2">
    <name type="scientific">Mucilaginibacter pedocola</name>
    <dbReference type="NCBI Taxonomy" id="1792845"/>
    <lineage>
        <taxon>Bacteria</taxon>
        <taxon>Pseudomonadati</taxon>
        <taxon>Bacteroidota</taxon>
        <taxon>Sphingobacteriia</taxon>
        <taxon>Sphingobacteriales</taxon>
        <taxon>Sphingobacteriaceae</taxon>
        <taxon>Mucilaginibacter</taxon>
    </lineage>
</organism>
<gene>
    <name evidence="1" type="ORF">BC343_00050</name>
</gene>
<sequence>MLLSYYFKYMAPLFLTLSGDKHLIIIPDTQAHLNGHEVITYTYSIYADRQDGSPYPGMRMESTLHLQDNPDPDYYGFITFEKPGSLFTYTSDGKLELTPEESNEVIEFISHVRDNGGWKLEQG</sequence>
<accession>A0A1S9PKN4</accession>
<comment type="caution">
    <text evidence="1">The sequence shown here is derived from an EMBL/GenBank/DDBJ whole genome shotgun (WGS) entry which is preliminary data.</text>
</comment>
<protein>
    <submittedName>
        <fullName evidence="1">Uncharacterized protein</fullName>
    </submittedName>
</protein>
<name>A0A1S9PKN4_9SPHI</name>
<dbReference type="EMBL" id="MBTF01000001">
    <property type="protein sequence ID" value="OOQ61510.1"/>
    <property type="molecule type" value="Genomic_DNA"/>
</dbReference>